<sequence>MYICAGMIPELAGSRLRLRRLTEHDREDMYQCWTDPETVRHLYLPPVRTTADAKELILLLNQLSYSEEVLRWGIELLETGVVIGSCGLNTWQLKGAFRGEFGCEMSSAYWGQGYMAEAAGLVMEFAFAVMGINRLEALSDVENERAAAFLGRLGFTREGRLRQYRKKAEGFSDAYLFSLLREEWQTG</sequence>
<keyword evidence="3" id="KW-1185">Reference proteome</keyword>
<comment type="caution">
    <text evidence="2">The sequence shown here is derived from an EMBL/GenBank/DDBJ whole genome shotgun (WGS) entry which is preliminary data.</text>
</comment>
<accession>A0A848MBI4</accession>
<dbReference type="Pfam" id="PF13302">
    <property type="entry name" value="Acetyltransf_3"/>
    <property type="match status" value="1"/>
</dbReference>
<dbReference type="PROSITE" id="PS51186">
    <property type="entry name" value="GNAT"/>
    <property type="match status" value="1"/>
</dbReference>
<dbReference type="InterPro" id="IPR016181">
    <property type="entry name" value="Acyl_CoA_acyltransferase"/>
</dbReference>
<dbReference type="GO" id="GO:0008999">
    <property type="term" value="F:protein-N-terminal-alanine acetyltransferase activity"/>
    <property type="evidence" value="ECO:0007669"/>
    <property type="project" value="TreeGrafter"/>
</dbReference>
<dbReference type="PANTHER" id="PTHR43792">
    <property type="entry name" value="GNAT FAMILY, PUTATIVE (AFU_ORTHOLOGUE AFUA_3G00765)-RELATED-RELATED"/>
    <property type="match status" value="1"/>
</dbReference>
<protein>
    <submittedName>
        <fullName evidence="2">GNAT family N-acetyltransferase</fullName>
    </submittedName>
</protein>
<dbReference type="InterPro" id="IPR051531">
    <property type="entry name" value="N-acetyltransferase"/>
</dbReference>
<keyword evidence="2" id="KW-0808">Transferase</keyword>
<evidence type="ECO:0000313" key="3">
    <source>
        <dbReference type="Proteomes" id="UP000565468"/>
    </source>
</evidence>
<dbReference type="PANTHER" id="PTHR43792:SF9">
    <property type="entry name" value="RIBOSOMAL-PROTEIN-ALANINE ACETYLTRANSFERASE"/>
    <property type="match status" value="1"/>
</dbReference>
<dbReference type="InterPro" id="IPR000182">
    <property type="entry name" value="GNAT_dom"/>
</dbReference>
<dbReference type="Gene3D" id="3.40.630.30">
    <property type="match status" value="1"/>
</dbReference>
<evidence type="ECO:0000313" key="2">
    <source>
        <dbReference type="EMBL" id="NMO97373.1"/>
    </source>
</evidence>
<dbReference type="Proteomes" id="UP000565468">
    <property type="component" value="Unassembled WGS sequence"/>
</dbReference>
<dbReference type="GO" id="GO:0005737">
    <property type="term" value="C:cytoplasm"/>
    <property type="evidence" value="ECO:0007669"/>
    <property type="project" value="TreeGrafter"/>
</dbReference>
<evidence type="ECO:0000259" key="1">
    <source>
        <dbReference type="PROSITE" id="PS51186"/>
    </source>
</evidence>
<organism evidence="2 3">
    <name type="scientific">Paenibacillus lemnae</name>
    <dbReference type="NCBI Taxonomy" id="1330551"/>
    <lineage>
        <taxon>Bacteria</taxon>
        <taxon>Bacillati</taxon>
        <taxon>Bacillota</taxon>
        <taxon>Bacilli</taxon>
        <taxon>Bacillales</taxon>
        <taxon>Paenibacillaceae</taxon>
        <taxon>Paenibacillus</taxon>
    </lineage>
</organism>
<gene>
    <name evidence="2" type="ORF">HII30_16525</name>
</gene>
<feature type="domain" description="N-acetyltransferase" evidence="1">
    <location>
        <begin position="16"/>
        <end position="182"/>
    </location>
</feature>
<dbReference type="RefSeq" id="WP_169506155.1">
    <property type="nucleotide sequence ID" value="NZ_JABBPN010000017.1"/>
</dbReference>
<reference evidence="2 3" key="1">
    <citation type="submission" date="2020-04" db="EMBL/GenBank/DDBJ databases">
        <title>Paenibacillus algicola sp. nov., a novel marine bacterium producing alginate lyase.</title>
        <authorList>
            <person name="Huang H."/>
        </authorList>
    </citation>
    <scope>NUCLEOTIDE SEQUENCE [LARGE SCALE GENOMIC DNA]</scope>
    <source>
        <strain evidence="2 3">L7-75</strain>
    </source>
</reference>
<proteinExistence type="predicted"/>
<name>A0A848MBI4_PAELE</name>
<dbReference type="SUPFAM" id="SSF55729">
    <property type="entry name" value="Acyl-CoA N-acyltransferases (Nat)"/>
    <property type="match status" value="1"/>
</dbReference>
<dbReference type="EMBL" id="JABBPN010000017">
    <property type="protein sequence ID" value="NMO97373.1"/>
    <property type="molecule type" value="Genomic_DNA"/>
</dbReference>
<dbReference type="AlphaFoldDB" id="A0A848MBI4"/>